<evidence type="ECO:0000313" key="2">
    <source>
        <dbReference type="EMBL" id="KOF02444.1"/>
    </source>
</evidence>
<keyword evidence="1" id="KW-0472">Membrane</keyword>
<dbReference type="Proteomes" id="UP000036908">
    <property type="component" value="Unassembled WGS sequence"/>
</dbReference>
<dbReference type="OrthoDB" id="839573at2"/>
<keyword evidence="1" id="KW-1133">Transmembrane helix</keyword>
<accession>A0A0L8AJ87</accession>
<keyword evidence="3" id="KW-1185">Reference proteome</keyword>
<evidence type="ECO:0000256" key="1">
    <source>
        <dbReference type="SAM" id="Phobius"/>
    </source>
</evidence>
<comment type="caution">
    <text evidence="2">The sequence shown here is derived from an EMBL/GenBank/DDBJ whole genome shotgun (WGS) entry which is preliminary data.</text>
</comment>
<name>A0A0L8AJ87_9BACT</name>
<protein>
    <submittedName>
        <fullName evidence="2">Uncharacterized protein</fullName>
    </submittedName>
</protein>
<reference evidence="3" key="1">
    <citation type="submission" date="2014-11" db="EMBL/GenBank/DDBJ databases">
        <title>Genome sequencing of Roseivirga sp. D-25.</title>
        <authorList>
            <person name="Selvaratnam C."/>
            <person name="Thevarajoo S."/>
            <person name="Goh K.M."/>
            <person name="Eee R."/>
            <person name="Chan K.-G."/>
            <person name="Chong C.S."/>
        </authorList>
    </citation>
    <scope>NUCLEOTIDE SEQUENCE [LARGE SCALE GENOMIC DNA]</scope>
    <source>
        <strain evidence="3">D-25</strain>
    </source>
</reference>
<evidence type="ECO:0000313" key="3">
    <source>
        <dbReference type="Proteomes" id="UP000036908"/>
    </source>
</evidence>
<gene>
    <name evidence="2" type="ORF">OB69_11725</name>
</gene>
<dbReference type="EMBL" id="JSVA01000012">
    <property type="protein sequence ID" value="KOF02444.1"/>
    <property type="molecule type" value="Genomic_DNA"/>
</dbReference>
<organism evidence="2 3">
    <name type="scientific">Roseivirga seohaensis subsp. aquiponti</name>
    <dbReference type="NCBI Taxonomy" id="1566026"/>
    <lineage>
        <taxon>Bacteria</taxon>
        <taxon>Pseudomonadati</taxon>
        <taxon>Bacteroidota</taxon>
        <taxon>Cytophagia</taxon>
        <taxon>Cytophagales</taxon>
        <taxon>Roseivirgaceae</taxon>
        <taxon>Roseivirga</taxon>
    </lineage>
</organism>
<dbReference type="PATRIC" id="fig|1566026.4.peg.633"/>
<proteinExistence type="predicted"/>
<sequence length="73" mass="8338">MNSIYFDLILSGLTYVILTYLTFQLMKRRKVNNGTDDDEGGVSEFIPPHINLPPGVVWPDSPLVKKRKPEKAY</sequence>
<dbReference type="AlphaFoldDB" id="A0A0L8AJ87"/>
<feature type="transmembrane region" description="Helical" evidence="1">
    <location>
        <begin position="6"/>
        <end position="23"/>
    </location>
</feature>
<keyword evidence="1" id="KW-0812">Transmembrane</keyword>